<organism evidence="1 2">
    <name type="scientific">Puccinia sorghi</name>
    <dbReference type="NCBI Taxonomy" id="27349"/>
    <lineage>
        <taxon>Eukaryota</taxon>
        <taxon>Fungi</taxon>
        <taxon>Dikarya</taxon>
        <taxon>Basidiomycota</taxon>
        <taxon>Pucciniomycotina</taxon>
        <taxon>Pucciniomycetes</taxon>
        <taxon>Pucciniales</taxon>
        <taxon>Pucciniaceae</taxon>
        <taxon>Puccinia</taxon>
    </lineage>
</organism>
<dbReference type="VEuPathDB" id="FungiDB:VP01_2268g2"/>
<name>A0A0L6V869_9BASI</name>
<keyword evidence="2" id="KW-1185">Reference proteome</keyword>
<dbReference type="Proteomes" id="UP000037035">
    <property type="component" value="Unassembled WGS sequence"/>
</dbReference>
<evidence type="ECO:0000313" key="1">
    <source>
        <dbReference type="EMBL" id="KNZ56996.1"/>
    </source>
</evidence>
<comment type="caution">
    <text evidence="1">The sequence shown here is derived from an EMBL/GenBank/DDBJ whole genome shotgun (WGS) entry which is preliminary data.</text>
</comment>
<dbReference type="EMBL" id="LAVV01007134">
    <property type="protein sequence ID" value="KNZ56996.1"/>
    <property type="molecule type" value="Genomic_DNA"/>
</dbReference>
<reference evidence="1 2" key="1">
    <citation type="submission" date="2015-08" db="EMBL/GenBank/DDBJ databases">
        <title>Next Generation Sequencing and Analysis of the Genome of Puccinia sorghi L Schw, the Causal Agent of Maize Common Rust.</title>
        <authorList>
            <person name="Rochi L."/>
            <person name="Burguener G."/>
            <person name="Darino M."/>
            <person name="Turjanski A."/>
            <person name="Kreff E."/>
            <person name="Dieguez M.J."/>
            <person name="Sacco F."/>
        </authorList>
    </citation>
    <scope>NUCLEOTIDE SEQUENCE [LARGE SCALE GENOMIC DNA]</scope>
    <source>
        <strain evidence="1 2">RO10H11247</strain>
    </source>
</reference>
<gene>
    <name evidence="1" type="ORF">VP01_2268g2</name>
</gene>
<protein>
    <submittedName>
        <fullName evidence="1">Uncharacterized protein</fullName>
    </submittedName>
</protein>
<accession>A0A0L6V869</accession>
<dbReference type="AlphaFoldDB" id="A0A0L6V869"/>
<proteinExistence type="predicted"/>
<evidence type="ECO:0000313" key="2">
    <source>
        <dbReference type="Proteomes" id="UP000037035"/>
    </source>
</evidence>
<sequence length="232" mass="26799">MCSRVLLVSRSVKSWVWAKCYLVVGQDLRPSQAGPKSLLAWRLHKTDKPKDDSSEMFPGTCRNISPHQNGGYRGLAAKLLWLNFSLKKLDWSSFFRDKKILVNGWSVHVEEQVLVFLEVVVNNNSMCQPESSNVVYSQCNGGYFLILSWCPRCSSKFKILMTPCEHNIHRQVHLVNALANLLNFMCHHQQLHDDTFLLEGRQDGHAAMTSRRNWLVDKLWAQYKLYLEAHPQ</sequence>